<accession>A0AAP8MFZ9</accession>
<dbReference type="PROSITE" id="PS50045">
    <property type="entry name" value="SIGMA54_INTERACT_4"/>
    <property type="match status" value="1"/>
</dbReference>
<evidence type="ECO:0000259" key="6">
    <source>
        <dbReference type="PROSITE" id="PS50045"/>
    </source>
</evidence>
<keyword evidence="4" id="KW-0238">DNA-binding</keyword>
<feature type="domain" description="Sigma-54 factor interaction" evidence="6">
    <location>
        <begin position="154"/>
        <end position="391"/>
    </location>
</feature>
<dbReference type="PROSITE" id="PS00688">
    <property type="entry name" value="SIGMA54_INTERACT_3"/>
    <property type="match status" value="1"/>
</dbReference>
<gene>
    <name evidence="7" type="ORF">C0029_00835</name>
</gene>
<keyword evidence="1" id="KW-0547">Nucleotide-binding</keyword>
<evidence type="ECO:0000256" key="1">
    <source>
        <dbReference type="ARBA" id="ARBA00022741"/>
    </source>
</evidence>
<keyword evidence="3" id="KW-0805">Transcription regulation</keyword>
<dbReference type="InterPro" id="IPR025943">
    <property type="entry name" value="Sigma_54_int_dom_ATP-bd_2"/>
</dbReference>
<evidence type="ECO:0000256" key="5">
    <source>
        <dbReference type="ARBA" id="ARBA00023163"/>
    </source>
</evidence>
<dbReference type="SMART" id="SM00382">
    <property type="entry name" value="AAA"/>
    <property type="match status" value="1"/>
</dbReference>
<organism evidence="7 8">
    <name type="scientific">Halioglobus japonicus</name>
    <dbReference type="NCBI Taxonomy" id="930805"/>
    <lineage>
        <taxon>Bacteria</taxon>
        <taxon>Pseudomonadati</taxon>
        <taxon>Pseudomonadota</taxon>
        <taxon>Gammaproteobacteria</taxon>
        <taxon>Cellvibrionales</taxon>
        <taxon>Halieaceae</taxon>
        <taxon>Halioglobus</taxon>
    </lineage>
</organism>
<name>A0AAP8MFZ9_9GAMM</name>
<dbReference type="Proteomes" id="UP000235162">
    <property type="component" value="Unassembled WGS sequence"/>
</dbReference>
<dbReference type="InterPro" id="IPR002197">
    <property type="entry name" value="HTH_Fis"/>
</dbReference>
<evidence type="ECO:0000256" key="4">
    <source>
        <dbReference type="ARBA" id="ARBA00023125"/>
    </source>
</evidence>
<dbReference type="SUPFAM" id="SSF52540">
    <property type="entry name" value="P-loop containing nucleoside triphosphate hydrolases"/>
    <property type="match status" value="1"/>
</dbReference>
<dbReference type="InterPro" id="IPR025944">
    <property type="entry name" value="Sigma_54_int_dom_CS"/>
</dbReference>
<dbReference type="InterPro" id="IPR027417">
    <property type="entry name" value="P-loop_NTPase"/>
</dbReference>
<evidence type="ECO:0000313" key="7">
    <source>
        <dbReference type="EMBL" id="PLW87175.1"/>
    </source>
</evidence>
<dbReference type="InterPro" id="IPR003593">
    <property type="entry name" value="AAA+_ATPase"/>
</dbReference>
<dbReference type="EMBL" id="PKUR01000001">
    <property type="protein sequence ID" value="PLW87175.1"/>
    <property type="molecule type" value="Genomic_DNA"/>
</dbReference>
<dbReference type="PROSITE" id="PS00676">
    <property type="entry name" value="SIGMA54_INTERACT_2"/>
    <property type="match status" value="1"/>
</dbReference>
<dbReference type="RefSeq" id="WP_084200721.1">
    <property type="nucleotide sequence ID" value="NZ_BMYL01000001.1"/>
</dbReference>
<evidence type="ECO:0000256" key="2">
    <source>
        <dbReference type="ARBA" id="ARBA00022840"/>
    </source>
</evidence>
<sequence>MPDPHSDDATLPSLDTALPGLRPRLSLIATIVFHPDLTRVGEYAVMHRSRLPVVLGRETLDFQREPSGPAQCLAEPYVSRRALSLEYSARGLHLQRDPGTSRCRVNGVELDSEMALTPEQLTTGVAILLAHTVVLWLAIGHEREPAGATPGHGLVGGSAYSQGLRQQISTVAAADMDILLRGATGTGKEVLARAIYAASERSGRPLVTVNMAAIPASLAPSALFGASRGAYTGADKSRRGYFQQAAGGTLFLDEIGDTPAEIQPQLLRALQEREIQPVGGDLEKVELRVISATDADVDSRESGFNAALRHRLAALEIVLRPLREHREDLGELLGHFLRDAFYGQGRASLLPGPDSTARQIASWANFYYACLCYTWPGNIRQLQNACRQVAVASRSSLVLPTILLDLLSRAQEAAEETVTANAVAEKLRHIAEVSDEEFARAMHDHGHEVRPVARSLNVSRQAVYRKIASDARYRLAGEVAQDELEQALERCRGNTAEVARQLEVSASGLRARLRQEQVRHPVP</sequence>
<reference evidence="7 8" key="1">
    <citation type="submission" date="2018-01" db="EMBL/GenBank/DDBJ databases">
        <title>The draft genome sequence of Halioglobus japonicus S1-36.</title>
        <authorList>
            <person name="Du Z.-J."/>
            <person name="Shi M.-J."/>
        </authorList>
    </citation>
    <scope>NUCLEOTIDE SEQUENCE [LARGE SCALE GENOMIC DNA]</scope>
    <source>
        <strain evidence="7 8">S1-36</strain>
    </source>
</reference>
<evidence type="ECO:0000256" key="3">
    <source>
        <dbReference type="ARBA" id="ARBA00023015"/>
    </source>
</evidence>
<keyword evidence="5" id="KW-0804">Transcription</keyword>
<dbReference type="GO" id="GO:0005524">
    <property type="term" value="F:ATP binding"/>
    <property type="evidence" value="ECO:0007669"/>
    <property type="project" value="UniProtKB-KW"/>
</dbReference>
<dbReference type="Gene3D" id="1.10.8.60">
    <property type="match status" value="1"/>
</dbReference>
<keyword evidence="8" id="KW-1185">Reference proteome</keyword>
<dbReference type="Pfam" id="PF02954">
    <property type="entry name" value="HTH_8"/>
    <property type="match status" value="1"/>
</dbReference>
<dbReference type="PANTHER" id="PTHR32071">
    <property type="entry name" value="TRANSCRIPTIONAL REGULATORY PROTEIN"/>
    <property type="match status" value="1"/>
</dbReference>
<comment type="caution">
    <text evidence="7">The sequence shown here is derived from an EMBL/GenBank/DDBJ whole genome shotgun (WGS) entry which is preliminary data.</text>
</comment>
<dbReference type="AlphaFoldDB" id="A0AAP8MFZ9"/>
<dbReference type="CDD" id="cd00009">
    <property type="entry name" value="AAA"/>
    <property type="match status" value="1"/>
</dbReference>
<dbReference type="GO" id="GO:0006355">
    <property type="term" value="P:regulation of DNA-templated transcription"/>
    <property type="evidence" value="ECO:0007669"/>
    <property type="project" value="InterPro"/>
</dbReference>
<proteinExistence type="predicted"/>
<keyword evidence="2" id="KW-0067">ATP-binding</keyword>
<dbReference type="PANTHER" id="PTHR32071:SF57">
    <property type="entry name" value="C4-DICARBOXYLATE TRANSPORT TRANSCRIPTIONAL REGULATORY PROTEIN DCTD"/>
    <property type="match status" value="1"/>
</dbReference>
<dbReference type="Pfam" id="PF00158">
    <property type="entry name" value="Sigma54_activat"/>
    <property type="match status" value="1"/>
</dbReference>
<evidence type="ECO:0000313" key="8">
    <source>
        <dbReference type="Proteomes" id="UP000235162"/>
    </source>
</evidence>
<dbReference type="InterPro" id="IPR002078">
    <property type="entry name" value="Sigma_54_int"/>
</dbReference>
<dbReference type="Pfam" id="PF25601">
    <property type="entry name" value="AAA_lid_14"/>
    <property type="match status" value="1"/>
</dbReference>
<dbReference type="GO" id="GO:0043565">
    <property type="term" value="F:sequence-specific DNA binding"/>
    <property type="evidence" value="ECO:0007669"/>
    <property type="project" value="InterPro"/>
</dbReference>
<dbReference type="InterPro" id="IPR058031">
    <property type="entry name" value="AAA_lid_NorR"/>
</dbReference>
<protein>
    <submittedName>
        <fullName evidence="7">Sigma-54-dependent Fis family transcriptional regulator</fullName>
    </submittedName>
</protein>
<dbReference type="KEGG" id="hja:BST95_17380"/>
<dbReference type="Gene3D" id="3.40.50.300">
    <property type="entry name" value="P-loop containing nucleotide triphosphate hydrolases"/>
    <property type="match status" value="1"/>
</dbReference>